<evidence type="ECO:0000256" key="1">
    <source>
        <dbReference type="ARBA" id="ARBA00000085"/>
    </source>
</evidence>
<evidence type="ECO:0000256" key="12">
    <source>
        <dbReference type="SAM" id="Phobius"/>
    </source>
</evidence>
<dbReference type="InterPro" id="IPR003660">
    <property type="entry name" value="HAMP_dom"/>
</dbReference>
<dbReference type="InterPro" id="IPR050428">
    <property type="entry name" value="TCS_sensor_his_kinase"/>
</dbReference>
<dbReference type="Pfam" id="PF00672">
    <property type="entry name" value="HAMP"/>
    <property type="match status" value="1"/>
</dbReference>
<keyword evidence="16" id="KW-1185">Reference proteome</keyword>
<evidence type="ECO:0000256" key="2">
    <source>
        <dbReference type="ARBA" id="ARBA00004236"/>
    </source>
</evidence>
<dbReference type="EC" id="2.7.13.3" evidence="3"/>
<dbReference type="PANTHER" id="PTHR45436:SF5">
    <property type="entry name" value="SENSOR HISTIDINE KINASE TRCS"/>
    <property type="match status" value="1"/>
</dbReference>
<keyword evidence="6 12" id="KW-0812">Transmembrane</keyword>
<evidence type="ECO:0000313" key="15">
    <source>
        <dbReference type="EMBL" id="MVO83569.1"/>
    </source>
</evidence>
<evidence type="ECO:0000259" key="14">
    <source>
        <dbReference type="PROSITE" id="PS50885"/>
    </source>
</evidence>
<keyword evidence="7" id="KW-0418">Kinase</keyword>
<keyword evidence="8 12" id="KW-1133">Transmembrane helix</keyword>
<dbReference type="FunFam" id="1.10.287.130:FF:000001">
    <property type="entry name" value="Two-component sensor histidine kinase"/>
    <property type="match status" value="1"/>
</dbReference>
<dbReference type="InterPro" id="IPR036890">
    <property type="entry name" value="HATPase_C_sf"/>
</dbReference>
<evidence type="ECO:0000256" key="7">
    <source>
        <dbReference type="ARBA" id="ARBA00022777"/>
    </source>
</evidence>
<dbReference type="Proteomes" id="UP000483802">
    <property type="component" value="Unassembled WGS sequence"/>
</dbReference>
<evidence type="ECO:0000256" key="9">
    <source>
        <dbReference type="ARBA" id="ARBA00023012"/>
    </source>
</evidence>
<dbReference type="SMART" id="SM00388">
    <property type="entry name" value="HisKA"/>
    <property type="match status" value="1"/>
</dbReference>
<evidence type="ECO:0000256" key="11">
    <source>
        <dbReference type="SAM" id="MobiDB-lite"/>
    </source>
</evidence>
<organism evidence="15 16">
    <name type="scientific">Streptomyces typhae</name>
    <dbReference type="NCBI Taxonomy" id="2681492"/>
    <lineage>
        <taxon>Bacteria</taxon>
        <taxon>Bacillati</taxon>
        <taxon>Actinomycetota</taxon>
        <taxon>Actinomycetes</taxon>
        <taxon>Kitasatosporales</taxon>
        <taxon>Streptomycetaceae</taxon>
        <taxon>Streptomyces</taxon>
    </lineage>
</organism>
<sequence length="534" mass="57038">MRLRDRPGPEPRGTGGTGGRGRRGRFGMNSLRAKLTLVNVALLALGVVAATAVSLMGMRHYLLENVDSELTSSRTAMRQSGLVLDDLRSLADLGSLDQISPEAIKANEELPAAESVFVAVDRDGEPVGIGPLPTTARQLALAEAVDDATELARHTSPQGLTLNGDSYRGVAARLADGSVVVMAASTETVQSSVAKALKLDLAFGALLLALLAVLTMIAAHQRLRPLEDMVETASAIADGDLKRRVPASRAAVMETEQLRLALNSMLQQVETAFVTRERSEAQLRQFVADASHELRTPLSAIRGYLQLYDRGMLDTPESRTRAWGRVHAETDRMSHLVAELLTLARLDQQPELRFRSVDLSRLVRDAADDLRAQEPDRPLTVSADGAILVQADEQQLRKVLANLLANVRTHTPADTPVRLGLDRCGDTVRLTVADDGPGLAPEDAARVFDRFFRSGRGAGSGLGMAIVQGVVAAHCGRVEVSTAPDEGLTVLVTLPRVPAPPRPAAPPHPLEPPWSAPRFPSGPLTPAATPAPPP</sequence>
<dbReference type="CDD" id="cd06225">
    <property type="entry name" value="HAMP"/>
    <property type="match status" value="1"/>
</dbReference>
<dbReference type="InterPro" id="IPR004358">
    <property type="entry name" value="Sig_transdc_His_kin-like_C"/>
</dbReference>
<dbReference type="CDD" id="cd00082">
    <property type="entry name" value="HisKA"/>
    <property type="match status" value="1"/>
</dbReference>
<evidence type="ECO:0000313" key="16">
    <source>
        <dbReference type="Proteomes" id="UP000483802"/>
    </source>
</evidence>
<name>A0A6L6WPF6_9ACTN</name>
<keyword evidence="9" id="KW-0902">Two-component regulatory system</keyword>
<dbReference type="Gene3D" id="6.10.340.10">
    <property type="match status" value="1"/>
</dbReference>
<dbReference type="PROSITE" id="PS50109">
    <property type="entry name" value="HIS_KIN"/>
    <property type="match status" value="1"/>
</dbReference>
<dbReference type="AlphaFoldDB" id="A0A6L6WPF6"/>
<dbReference type="InterPro" id="IPR003661">
    <property type="entry name" value="HisK_dim/P_dom"/>
</dbReference>
<dbReference type="Gene3D" id="3.30.565.10">
    <property type="entry name" value="Histidine kinase-like ATPase, C-terminal domain"/>
    <property type="match status" value="1"/>
</dbReference>
<dbReference type="SUPFAM" id="SSF55874">
    <property type="entry name" value="ATPase domain of HSP90 chaperone/DNA topoisomerase II/histidine kinase"/>
    <property type="match status" value="1"/>
</dbReference>
<feature type="domain" description="HAMP" evidence="14">
    <location>
        <begin position="220"/>
        <end position="274"/>
    </location>
</feature>
<evidence type="ECO:0000256" key="3">
    <source>
        <dbReference type="ARBA" id="ARBA00012438"/>
    </source>
</evidence>
<dbReference type="EMBL" id="WPNZ01000001">
    <property type="protein sequence ID" value="MVO83569.1"/>
    <property type="molecule type" value="Genomic_DNA"/>
</dbReference>
<evidence type="ECO:0000256" key="10">
    <source>
        <dbReference type="ARBA" id="ARBA00023136"/>
    </source>
</evidence>
<keyword evidence="4" id="KW-0597">Phosphoprotein</keyword>
<dbReference type="Pfam" id="PF00512">
    <property type="entry name" value="HisKA"/>
    <property type="match status" value="1"/>
</dbReference>
<dbReference type="Pfam" id="PF02518">
    <property type="entry name" value="HATPase_c"/>
    <property type="match status" value="1"/>
</dbReference>
<keyword evidence="10 12" id="KW-0472">Membrane</keyword>
<dbReference type="PROSITE" id="PS50885">
    <property type="entry name" value="HAMP"/>
    <property type="match status" value="1"/>
</dbReference>
<reference evidence="15 16" key="1">
    <citation type="submission" date="2019-11" db="EMBL/GenBank/DDBJ databases">
        <title>Streptomyces typhae sp. nov., a novel endophytic actinomycete isolated from the root of cattail pollen (Typha angustifolia L.).</title>
        <authorList>
            <person name="Peng C."/>
        </authorList>
    </citation>
    <scope>NUCLEOTIDE SEQUENCE [LARGE SCALE GENOMIC DNA]</scope>
    <source>
        <strain evidence="16">p1417</strain>
    </source>
</reference>
<protein>
    <recommendedName>
        <fullName evidence="3">histidine kinase</fullName>
        <ecNumber evidence="3">2.7.13.3</ecNumber>
    </recommendedName>
</protein>
<feature type="region of interest" description="Disordered" evidence="11">
    <location>
        <begin position="497"/>
        <end position="534"/>
    </location>
</feature>
<gene>
    <name evidence="15" type="ORF">GPA10_02030</name>
</gene>
<keyword evidence="5" id="KW-0808">Transferase</keyword>
<comment type="subcellular location">
    <subcellularLocation>
        <location evidence="2">Cell membrane</location>
    </subcellularLocation>
</comment>
<dbReference type="InterPro" id="IPR036097">
    <property type="entry name" value="HisK_dim/P_sf"/>
</dbReference>
<evidence type="ECO:0000256" key="6">
    <source>
        <dbReference type="ARBA" id="ARBA00022692"/>
    </source>
</evidence>
<dbReference type="GO" id="GO:0005886">
    <property type="term" value="C:plasma membrane"/>
    <property type="evidence" value="ECO:0007669"/>
    <property type="project" value="UniProtKB-SubCell"/>
</dbReference>
<feature type="domain" description="Histidine kinase" evidence="13">
    <location>
        <begin position="289"/>
        <end position="498"/>
    </location>
</feature>
<feature type="region of interest" description="Disordered" evidence="11">
    <location>
        <begin position="1"/>
        <end position="25"/>
    </location>
</feature>
<dbReference type="InterPro" id="IPR003594">
    <property type="entry name" value="HATPase_dom"/>
</dbReference>
<dbReference type="SMART" id="SM00387">
    <property type="entry name" value="HATPase_c"/>
    <property type="match status" value="1"/>
</dbReference>
<proteinExistence type="predicted"/>
<comment type="catalytic activity">
    <reaction evidence="1">
        <text>ATP + protein L-histidine = ADP + protein N-phospho-L-histidine.</text>
        <dbReference type="EC" id="2.7.13.3"/>
    </reaction>
</comment>
<feature type="transmembrane region" description="Helical" evidence="12">
    <location>
        <begin position="35"/>
        <end position="58"/>
    </location>
</feature>
<comment type="caution">
    <text evidence="15">The sequence shown here is derived from an EMBL/GenBank/DDBJ whole genome shotgun (WGS) entry which is preliminary data.</text>
</comment>
<evidence type="ECO:0000256" key="4">
    <source>
        <dbReference type="ARBA" id="ARBA00022553"/>
    </source>
</evidence>
<dbReference type="SMART" id="SM00304">
    <property type="entry name" value="HAMP"/>
    <property type="match status" value="1"/>
</dbReference>
<accession>A0A6L6WPF6</accession>
<dbReference type="Gene3D" id="1.10.287.130">
    <property type="match status" value="1"/>
</dbReference>
<evidence type="ECO:0000259" key="13">
    <source>
        <dbReference type="PROSITE" id="PS50109"/>
    </source>
</evidence>
<dbReference type="SUPFAM" id="SSF47384">
    <property type="entry name" value="Homodimeric domain of signal transducing histidine kinase"/>
    <property type="match status" value="1"/>
</dbReference>
<dbReference type="InterPro" id="IPR005467">
    <property type="entry name" value="His_kinase_dom"/>
</dbReference>
<dbReference type="PANTHER" id="PTHR45436">
    <property type="entry name" value="SENSOR HISTIDINE KINASE YKOH"/>
    <property type="match status" value="1"/>
</dbReference>
<dbReference type="PRINTS" id="PR00344">
    <property type="entry name" value="BCTRLSENSOR"/>
</dbReference>
<evidence type="ECO:0000256" key="8">
    <source>
        <dbReference type="ARBA" id="ARBA00022989"/>
    </source>
</evidence>
<feature type="compositionally biased region" description="Pro residues" evidence="11">
    <location>
        <begin position="497"/>
        <end position="515"/>
    </location>
</feature>
<evidence type="ECO:0000256" key="5">
    <source>
        <dbReference type="ARBA" id="ARBA00022679"/>
    </source>
</evidence>
<dbReference type="GO" id="GO:0000155">
    <property type="term" value="F:phosphorelay sensor kinase activity"/>
    <property type="evidence" value="ECO:0007669"/>
    <property type="project" value="InterPro"/>
</dbReference>